<evidence type="ECO:0000313" key="3">
    <source>
        <dbReference type="Proteomes" id="UP000694580"/>
    </source>
</evidence>
<dbReference type="Proteomes" id="UP000694580">
    <property type="component" value="Chromosome 12"/>
</dbReference>
<evidence type="ECO:0000256" key="1">
    <source>
        <dbReference type="SAM" id="MobiDB-lite"/>
    </source>
</evidence>
<reference evidence="2 3" key="1">
    <citation type="submission" date="2020-06" db="EMBL/GenBank/DDBJ databases">
        <authorList>
            <consortium name="Wellcome Sanger Institute Data Sharing"/>
        </authorList>
    </citation>
    <scope>NUCLEOTIDE SEQUENCE [LARGE SCALE GENOMIC DNA]</scope>
</reference>
<dbReference type="GeneTree" id="ENSGT01120000277637"/>
<keyword evidence="3" id="KW-1185">Reference proteome</keyword>
<accession>A0AAY4B2L9</accession>
<name>A0AAY4B2L9_9TELE</name>
<protein>
    <submittedName>
        <fullName evidence="2">Uncharacterized protein</fullName>
    </submittedName>
</protein>
<evidence type="ECO:0000313" key="2">
    <source>
        <dbReference type="Ensembl" id="ENSDCDP00010014965.1"/>
    </source>
</evidence>
<sequence>GPSAWLPGVVPLGGPGPSAWLPGVVPLGGPGPSAWLPGVVPLGGPGPSAWLPGVVPHGGPGPSAWLPGVVPLGGPGPSAWLPGVVPLGGPGPSAWLPGVVPHGGPGPSAWLPGVVPHGGPGPSAWLPGVVPHGGPGLPYLHTIIRADPSGYVWALSPHVPSDTSCVTPCTAQGDCPRASGDCSRHPRLVPSGTMQPLSLHGKAGRRLEQEWRIPCEAVPAAQLLAGDLPSPSSTSFPHTAGRDVGLHGPRDDPGWARWAEPSRHRLPKRRHPGRRPCPPRTPGSHMGHHGRRDDLGRARWAEQSRQRPPTENPRHHRFRHPCPPTGDSEGRPPCGHPGPMAR</sequence>
<reference evidence="2" key="2">
    <citation type="submission" date="2025-08" db="UniProtKB">
        <authorList>
            <consortium name="Ensembl"/>
        </authorList>
    </citation>
    <scope>IDENTIFICATION</scope>
</reference>
<feature type="compositionally biased region" description="Basic and acidic residues" evidence="1">
    <location>
        <begin position="291"/>
        <end position="305"/>
    </location>
</feature>
<proteinExistence type="predicted"/>
<organism evidence="2 3">
    <name type="scientific">Denticeps clupeoides</name>
    <name type="common">denticle herring</name>
    <dbReference type="NCBI Taxonomy" id="299321"/>
    <lineage>
        <taxon>Eukaryota</taxon>
        <taxon>Metazoa</taxon>
        <taxon>Chordata</taxon>
        <taxon>Craniata</taxon>
        <taxon>Vertebrata</taxon>
        <taxon>Euteleostomi</taxon>
        <taxon>Actinopterygii</taxon>
        <taxon>Neopterygii</taxon>
        <taxon>Teleostei</taxon>
        <taxon>Clupei</taxon>
        <taxon>Clupeiformes</taxon>
        <taxon>Denticipitoidei</taxon>
        <taxon>Denticipitidae</taxon>
        <taxon>Denticeps</taxon>
    </lineage>
</organism>
<feature type="region of interest" description="Disordered" evidence="1">
    <location>
        <begin position="226"/>
        <end position="342"/>
    </location>
</feature>
<feature type="compositionally biased region" description="Basic and acidic residues" evidence="1">
    <location>
        <begin position="240"/>
        <end position="254"/>
    </location>
</feature>
<reference evidence="2" key="3">
    <citation type="submission" date="2025-09" db="UniProtKB">
        <authorList>
            <consortium name="Ensembl"/>
        </authorList>
    </citation>
    <scope>IDENTIFICATION</scope>
</reference>
<feature type="compositionally biased region" description="Basic residues" evidence="1">
    <location>
        <begin position="264"/>
        <end position="274"/>
    </location>
</feature>
<dbReference type="Ensembl" id="ENSDCDT00010015766.1">
    <property type="protein sequence ID" value="ENSDCDP00010014965.1"/>
    <property type="gene ID" value="ENSDCDG00010006825.1"/>
</dbReference>
<dbReference type="AlphaFoldDB" id="A0AAY4B2L9"/>